<name>A0A0W0XS95_9GAMM</name>
<sequence>MHSNKTIKTLLAVVFVGVPLLVQADNAAAPKSEETFQSTCVKAWLGRDNTTKDKVDYKNFGEQYCECASTQPLQDSAAVDKAAQVCMTRTLLHDALNSLEEDNELTGASEADIDESCHDRWSLVYPKMDDRLKQVATSYCGCAKSELKTLIKNSDNMTDKEYDNKINDIAASCAAQLAKSNSSENPAPQSGNTSQQ</sequence>
<dbReference type="EMBL" id="LNYT01000020">
    <property type="protein sequence ID" value="KTD47203.1"/>
    <property type="molecule type" value="Genomic_DNA"/>
</dbReference>
<keyword evidence="2" id="KW-0732">Signal</keyword>
<dbReference type="AlphaFoldDB" id="A0A0W0XS95"/>
<evidence type="ECO:0000313" key="4">
    <source>
        <dbReference type="Proteomes" id="UP000054608"/>
    </source>
</evidence>
<comment type="caution">
    <text evidence="3">The sequence shown here is derived from an EMBL/GenBank/DDBJ whole genome shotgun (WGS) entry which is preliminary data.</text>
</comment>
<accession>A0A0W0XS95</accession>
<feature type="compositionally biased region" description="Polar residues" evidence="1">
    <location>
        <begin position="178"/>
        <end position="196"/>
    </location>
</feature>
<evidence type="ECO:0000256" key="1">
    <source>
        <dbReference type="SAM" id="MobiDB-lite"/>
    </source>
</evidence>
<evidence type="ECO:0000313" key="3">
    <source>
        <dbReference type="EMBL" id="KTD47203.1"/>
    </source>
</evidence>
<feature type="chain" id="PRO_5006916837" evidence="2">
    <location>
        <begin position="25"/>
        <end position="196"/>
    </location>
</feature>
<dbReference type="RefSeq" id="WP_058532102.1">
    <property type="nucleotide sequence ID" value="NZ_CAAAIN010000002.1"/>
</dbReference>
<keyword evidence="4" id="KW-1185">Reference proteome</keyword>
<dbReference type="Proteomes" id="UP000054608">
    <property type="component" value="Unassembled WGS sequence"/>
</dbReference>
<evidence type="ECO:0000256" key="2">
    <source>
        <dbReference type="SAM" id="SignalP"/>
    </source>
</evidence>
<gene>
    <name evidence="3" type="ORF">Lrub_2125</name>
</gene>
<dbReference type="PATRIC" id="fig|458.5.peg.2216"/>
<feature type="region of interest" description="Disordered" evidence="1">
    <location>
        <begin position="177"/>
        <end position="196"/>
    </location>
</feature>
<feature type="signal peptide" evidence="2">
    <location>
        <begin position="1"/>
        <end position="24"/>
    </location>
</feature>
<protein>
    <submittedName>
        <fullName evidence="3">Uncharacterized protein</fullName>
    </submittedName>
</protein>
<proteinExistence type="predicted"/>
<reference evidence="3 4" key="1">
    <citation type="submission" date="2015-11" db="EMBL/GenBank/DDBJ databases">
        <title>Genomic analysis of 38 Legionella species identifies large and diverse effector repertoires.</title>
        <authorList>
            <person name="Burstein D."/>
            <person name="Amaro F."/>
            <person name="Zusman T."/>
            <person name="Lifshitz Z."/>
            <person name="Cohen O."/>
            <person name="Gilbert J.A."/>
            <person name="Pupko T."/>
            <person name="Shuman H.A."/>
            <person name="Segal G."/>
        </authorList>
    </citation>
    <scope>NUCLEOTIDE SEQUENCE [LARGE SCALE GENOMIC DNA]</scope>
    <source>
        <strain evidence="3 4">WA-270A-C2</strain>
    </source>
</reference>
<organism evidence="3 4">
    <name type="scientific">Legionella rubrilucens</name>
    <dbReference type="NCBI Taxonomy" id="458"/>
    <lineage>
        <taxon>Bacteria</taxon>
        <taxon>Pseudomonadati</taxon>
        <taxon>Pseudomonadota</taxon>
        <taxon>Gammaproteobacteria</taxon>
        <taxon>Legionellales</taxon>
        <taxon>Legionellaceae</taxon>
        <taxon>Legionella</taxon>
    </lineage>
</organism>
<dbReference type="OrthoDB" id="5639804at2"/>